<dbReference type="SUPFAM" id="SSF53448">
    <property type="entry name" value="Nucleotide-diphospho-sugar transferases"/>
    <property type="match status" value="1"/>
</dbReference>
<dbReference type="PANTHER" id="PTHR32125">
    <property type="entry name" value="2-C-METHYL-D-ERYTHRITOL 4-PHOSPHATE CYTIDYLYLTRANSFERASE, CHLOROPLASTIC"/>
    <property type="match status" value="1"/>
</dbReference>
<dbReference type="RefSeq" id="WP_378265333.1">
    <property type="nucleotide sequence ID" value="NZ_JBHUKR010000007.1"/>
</dbReference>
<gene>
    <name evidence="3" type="ORF">ACFSXZ_14370</name>
</gene>
<keyword evidence="1" id="KW-0808">Transferase</keyword>
<dbReference type="InterPro" id="IPR034683">
    <property type="entry name" value="IspD/TarI"/>
</dbReference>
<name>A0ABW5FRM2_9PSEU</name>
<dbReference type="Pfam" id="PF01128">
    <property type="entry name" value="IspD"/>
    <property type="match status" value="1"/>
</dbReference>
<sequence length="209" mass="21727">MKVAALLIADTTAVDVRIRGEALLTHALRGFGLSDHIDRVVVAAPPTAEPLVRTVSGCLLLPAGATRAESVRLAFEAAASCDVFLVHDAARAFVPPATIEAVIQAVCQGAEAVAPVLPVTDTVKLVGPDGVIAATEDRTRLRILQTPLGFAAKVLREACDAGLDPLSSPPGTVLPVPGHPNAIRLETPFDAAVAEALLREERDEESGRA</sequence>
<protein>
    <submittedName>
        <fullName evidence="3">2-C-methyl-D-erythritol 4-phosphate cytidylyltransferase</fullName>
    </submittedName>
</protein>
<evidence type="ECO:0000313" key="3">
    <source>
        <dbReference type="EMBL" id="MFD2417511.1"/>
    </source>
</evidence>
<dbReference type="Proteomes" id="UP001597417">
    <property type="component" value="Unassembled WGS sequence"/>
</dbReference>
<dbReference type="InterPro" id="IPR029044">
    <property type="entry name" value="Nucleotide-diphossugar_trans"/>
</dbReference>
<evidence type="ECO:0000313" key="4">
    <source>
        <dbReference type="Proteomes" id="UP001597417"/>
    </source>
</evidence>
<keyword evidence="2 3" id="KW-0548">Nucleotidyltransferase</keyword>
<evidence type="ECO:0000256" key="1">
    <source>
        <dbReference type="ARBA" id="ARBA00022679"/>
    </source>
</evidence>
<reference evidence="4" key="1">
    <citation type="journal article" date="2019" name="Int. J. Syst. Evol. Microbiol.">
        <title>The Global Catalogue of Microorganisms (GCM) 10K type strain sequencing project: providing services to taxonomists for standard genome sequencing and annotation.</title>
        <authorList>
            <consortium name="The Broad Institute Genomics Platform"/>
            <consortium name="The Broad Institute Genome Sequencing Center for Infectious Disease"/>
            <person name="Wu L."/>
            <person name="Ma J."/>
        </authorList>
    </citation>
    <scope>NUCLEOTIDE SEQUENCE [LARGE SCALE GENOMIC DNA]</scope>
    <source>
        <strain evidence="4">CGMCC 4.7645</strain>
    </source>
</reference>
<comment type="caution">
    <text evidence="3">The sequence shown here is derived from an EMBL/GenBank/DDBJ whole genome shotgun (WGS) entry which is preliminary data.</text>
</comment>
<dbReference type="InterPro" id="IPR050088">
    <property type="entry name" value="IspD/TarI_cytidylyltransf_bact"/>
</dbReference>
<keyword evidence="4" id="KW-1185">Reference proteome</keyword>
<evidence type="ECO:0000256" key="2">
    <source>
        <dbReference type="ARBA" id="ARBA00022695"/>
    </source>
</evidence>
<organism evidence="3 4">
    <name type="scientific">Amycolatopsis pigmentata</name>
    <dbReference type="NCBI Taxonomy" id="450801"/>
    <lineage>
        <taxon>Bacteria</taxon>
        <taxon>Bacillati</taxon>
        <taxon>Actinomycetota</taxon>
        <taxon>Actinomycetes</taxon>
        <taxon>Pseudonocardiales</taxon>
        <taxon>Pseudonocardiaceae</taxon>
        <taxon>Amycolatopsis</taxon>
    </lineage>
</organism>
<dbReference type="GO" id="GO:0016779">
    <property type="term" value="F:nucleotidyltransferase activity"/>
    <property type="evidence" value="ECO:0007669"/>
    <property type="project" value="UniProtKB-KW"/>
</dbReference>
<dbReference type="PANTHER" id="PTHR32125:SF4">
    <property type="entry name" value="2-C-METHYL-D-ERYTHRITOL 4-PHOSPHATE CYTIDYLYLTRANSFERASE, CHLOROPLASTIC"/>
    <property type="match status" value="1"/>
</dbReference>
<proteinExistence type="predicted"/>
<dbReference type="EMBL" id="JBHUKR010000007">
    <property type="protein sequence ID" value="MFD2417511.1"/>
    <property type="molecule type" value="Genomic_DNA"/>
</dbReference>
<dbReference type="Gene3D" id="3.90.550.10">
    <property type="entry name" value="Spore Coat Polysaccharide Biosynthesis Protein SpsA, Chain A"/>
    <property type="match status" value="1"/>
</dbReference>
<accession>A0ABW5FRM2</accession>